<dbReference type="RefSeq" id="WP_378534781.1">
    <property type="nucleotide sequence ID" value="NZ_JBHSBH010000010.1"/>
</dbReference>
<proteinExistence type="inferred from homology"/>
<comment type="function">
    <text evidence="1">Probably catalyzes the conversion of hercynylcysteine sulfoxide to ergothioneine.</text>
</comment>
<name>A0ABV8FS04_9ACTN</name>
<evidence type="ECO:0000313" key="4">
    <source>
        <dbReference type="Proteomes" id="UP001595847"/>
    </source>
</evidence>
<comment type="similarity">
    <text evidence="1">Belongs to the class-V pyridoxal-phosphate-dependent aminotransferase family. EgtE subfamily.</text>
</comment>
<sequence length="391" mass="41129">MLDLDALRADTPGCRDQVFLDSAGSSLSPTPVLEEVIGHLRREARIGGYRAAAERAEDIEAGHAVLAGLLGCAPDEVAFTDSATRSWLSLLDSVPLAPGQRVLISEVEYGANAVALLRLAERNGTTVEPVPSDDDGALSVPALREMLDERVALVSLVHVPTNSGLVNPVRAATDAAHDAGALVLLDACQSVGQLPVRMDELGADMVAGTGRKWLRGPRGTGFLAVRRAAAHRLWPRLIDHSGADWESAASYRLRGDARAYQLWEFGVAERLGLIAAARYAQELGIGEIAAAVADRAARLRAGLAGLPGVTVRDIGREHGGIVTFTHAGLPAPDVAAALRERGIAVTVSSAASTRIDMARRGLETVVRASPHYFVSHADIDTAIGAVAELGR</sequence>
<dbReference type="InterPro" id="IPR015424">
    <property type="entry name" value="PyrdxlP-dep_Trfase"/>
</dbReference>
<accession>A0ABV8FS04</accession>
<dbReference type="PANTHER" id="PTHR43586:SF24">
    <property type="entry name" value="BLR4730 PROTEIN"/>
    <property type="match status" value="1"/>
</dbReference>
<organism evidence="3 4">
    <name type="scientific">Nocardiopsis sediminis</name>
    <dbReference type="NCBI Taxonomy" id="1778267"/>
    <lineage>
        <taxon>Bacteria</taxon>
        <taxon>Bacillati</taxon>
        <taxon>Actinomycetota</taxon>
        <taxon>Actinomycetes</taxon>
        <taxon>Streptosporangiales</taxon>
        <taxon>Nocardiopsidaceae</taxon>
        <taxon>Nocardiopsis</taxon>
    </lineage>
</organism>
<protein>
    <recommendedName>
        <fullName evidence="1">Probable hercynylcysteine sulfoxide lyase</fullName>
        <ecNumber evidence="1">4.4.-.-</ecNumber>
    </recommendedName>
</protein>
<keyword evidence="1" id="KW-0663">Pyridoxal phosphate</keyword>
<evidence type="ECO:0000259" key="2">
    <source>
        <dbReference type="Pfam" id="PF00266"/>
    </source>
</evidence>
<keyword evidence="1" id="KW-0456">Lyase</keyword>
<reference evidence="4" key="1">
    <citation type="journal article" date="2019" name="Int. J. Syst. Evol. Microbiol.">
        <title>The Global Catalogue of Microorganisms (GCM) 10K type strain sequencing project: providing services to taxonomists for standard genome sequencing and annotation.</title>
        <authorList>
            <consortium name="The Broad Institute Genomics Platform"/>
            <consortium name="The Broad Institute Genome Sequencing Center for Infectious Disease"/>
            <person name="Wu L."/>
            <person name="Ma J."/>
        </authorList>
    </citation>
    <scope>NUCLEOTIDE SEQUENCE [LARGE SCALE GENOMIC DNA]</scope>
    <source>
        <strain evidence="4">TBRC 1826</strain>
    </source>
</reference>
<dbReference type="Pfam" id="PF00266">
    <property type="entry name" value="Aminotran_5"/>
    <property type="match status" value="1"/>
</dbReference>
<comment type="caution">
    <text evidence="3">The sequence shown here is derived from an EMBL/GenBank/DDBJ whole genome shotgun (WGS) entry which is preliminary data.</text>
</comment>
<comment type="catalytic activity">
    <reaction evidence="1">
        <text>S-(hercyn-2-yl)-L-cysteine S-oxide + AH2 + H(+) = ergothioneine + pyruvate + A + NH4(+)</text>
        <dbReference type="Rhea" id="RHEA:42688"/>
        <dbReference type="ChEBI" id="CHEBI:13193"/>
        <dbReference type="ChEBI" id="CHEBI:15361"/>
        <dbReference type="ChEBI" id="CHEBI:15378"/>
        <dbReference type="ChEBI" id="CHEBI:17499"/>
        <dbReference type="ChEBI" id="CHEBI:28938"/>
        <dbReference type="ChEBI" id="CHEBI:82706"/>
        <dbReference type="ChEBI" id="CHEBI:134344"/>
    </reaction>
</comment>
<dbReference type="Proteomes" id="UP001595847">
    <property type="component" value="Unassembled WGS sequence"/>
</dbReference>
<dbReference type="GO" id="GO:0008483">
    <property type="term" value="F:transaminase activity"/>
    <property type="evidence" value="ECO:0007669"/>
    <property type="project" value="UniProtKB-KW"/>
</dbReference>
<evidence type="ECO:0000256" key="1">
    <source>
        <dbReference type="HAMAP-Rule" id="MF_02038"/>
    </source>
</evidence>
<dbReference type="InterPro" id="IPR000192">
    <property type="entry name" value="Aminotrans_V_dom"/>
</dbReference>
<dbReference type="EC" id="4.4.-.-" evidence="1"/>
<dbReference type="EMBL" id="JBHSBH010000010">
    <property type="protein sequence ID" value="MFC3997661.1"/>
    <property type="molecule type" value="Genomic_DNA"/>
</dbReference>
<comment type="cofactor">
    <cofactor evidence="1">
        <name>pyridoxal 5'-phosphate</name>
        <dbReference type="ChEBI" id="CHEBI:597326"/>
    </cofactor>
</comment>
<dbReference type="PANTHER" id="PTHR43586">
    <property type="entry name" value="CYSTEINE DESULFURASE"/>
    <property type="match status" value="1"/>
</dbReference>
<dbReference type="SUPFAM" id="SSF53383">
    <property type="entry name" value="PLP-dependent transferases"/>
    <property type="match status" value="1"/>
</dbReference>
<dbReference type="InterPro" id="IPR015421">
    <property type="entry name" value="PyrdxlP-dep_Trfase_major"/>
</dbReference>
<gene>
    <name evidence="1" type="primary">egtE</name>
    <name evidence="3" type="ORF">ACFOVU_17135</name>
</gene>
<evidence type="ECO:0000313" key="3">
    <source>
        <dbReference type="EMBL" id="MFC3997661.1"/>
    </source>
</evidence>
<keyword evidence="3" id="KW-0032">Aminotransferase</keyword>
<dbReference type="Gene3D" id="3.90.1150.10">
    <property type="entry name" value="Aspartate Aminotransferase, domain 1"/>
    <property type="match status" value="1"/>
</dbReference>
<dbReference type="HAMAP" id="MF_02038">
    <property type="entry name" value="EgtE"/>
    <property type="match status" value="1"/>
</dbReference>
<dbReference type="Gene3D" id="3.40.640.10">
    <property type="entry name" value="Type I PLP-dependent aspartate aminotransferase-like (Major domain)"/>
    <property type="match status" value="1"/>
</dbReference>
<feature type="modified residue" description="N6-(pyridoxal phosphate)lysine" evidence="1">
    <location>
        <position position="212"/>
    </location>
</feature>
<dbReference type="InterPro" id="IPR027563">
    <property type="entry name" value="EgtE"/>
</dbReference>
<dbReference type="InterPro" id="IPR015422">
    <property type="entry name" value="PyrdxlP-dep_Trfase_small"/>
</dbReference>
<feature type="domain" description="Aminotransferase class V" evidence="2">
    <location>
        <begin position="18"/>
        <end position="380"/>
    </location>
</feature>
<keyword evidence="3" id="KW-0808">Transferase</keyword>
<comment type="pathway">
    <text evidence="1">Amino-acid biosynthesis; ergothioneine biosynthesis.</text>
</comment>
<keyword evidence="4" id="KW-1185">Reference proteome</keyword>